<keyword evidence="3" id="KW-1185">Reference proteome</keyword>
<feature type="region of interest" description="Disordered" evidence="1">
    <location>
        <begin position="74"/>
        <end position="168"/>
    </location>
</feature>
<proteinExistence type="predicted"/>
<gene>
    <name evidence="2" type="ORF">BCR44DRAFT_229693</name>
</gene>
<organism evidence="2 3">
    <name type="scientific">Catenaria anguillulae PL171</name>
    <dbReference type="NCBI Taxonomy" id="765915"/>
    <lineage>
        <taxon>Eukaryota</taxon>
        <taxon>Fungi</taxon>
        <taxon>Fungi incertae sedis</taxon>
        <taxon>Blastocladiomycota</taxon>
        <taxon>Blastocladiomycetes</taxon>
        <taxon>Blastocladiales</taxon>
        <taxon>Catenariaceae</taxon>
        <taxon>Catenaria</taxon>
    </lineage>
</organism>
<sequence>MRTYGGERAKVSECQVRRGVQRTSICGMYRSEDWINQRRKKCRGHPCAGLGSSNQTESAGNTNLCREMVDDFGLGAQQNTTSSAKKRPAEEQRKRRTCCPVQMGGEWRHGPNAKHTRAHFLTFEPYSQRGGGRFPTPSKQKNSRNESTPGVEARPHNQSRLLPLCKSR</sequence>
<feature type="compositionally biased region" description="Polar residues" evidence="1">
    <location>
        <begin position="137"/>
        <end position="148"/>
    </location>
</feature>
<comment type="caution">
    <text evidence="2">The sequence shown here is derived from an EMBL/GenBank/DDBJ whole genome shotgun (WGS) entry which is preliminary data.</text>
</comment>
<dbReference type="Proteomes" id="UP000193411">
    <property type="component" value="Unassembled WGS sequence"/>
</dbReference>
<dbReference type="EMBL" id="MCFL01000003">
    <property type="protein sequence ID" value="ORZ40359.1"/>
    <property type="molecule type" value="Genomic_DNA"/>
</dbReference>
<reference evidence="2 3" key="1">
    <citation type="submission" date="2016-07" db="EMBL/GenBank/DDBJ databases">
        <title>Pervasive Adenine N6-methylation of Active Genes in Fungi.</title>
        <authorList>
            <consortium name="DOE Joint Genome Institute"/>
            <person name="Mondo S.J."/>
            <person name="Dannebaum R.O."/>
            <person name="Kuo R.C."/>
            <person name="Labutti K."/>
            <person name="Haridas S."/>
            <person name="Kuo A."/>
            <person name="Salamov A."/>
            <person name="Ahrendt S.R."/>
            <person name="Lipzen A."/>
            <person name="Sullivan W."/>
            <person name="Andreopoulos W.B."/>
            <person name="Clum A."/>
            <person name="Lindquist E."/>
            <person name="Daum C."/>
            <person name="Ramamoorthy G.K."/>
            <person name="Gryganskyi A."/>
            <person name="Culley D."/>
            <person name="Magnuson J.K."/>
            <person name="James T.Y."/>
            <person name="O'Malley M.A."/>
            <person name="Stajich J.E."/>
            <person name="Spatafora J.W."/>
            <person name="Visel A."/>
            <person name="Grigoriev I.V."/>
        </authorList>
    </citation>
    <scope>NUCLEOTIDE SEQUENCE [LARGE SCALE GENOMIC DNA]</scope>
    <source>
        <strain evidence="2 3">PL171</strain>
    </source>
</reference>
<evidence type="ECO:0000256" key="1">
    <source>
        <dbReference type="SAM" id="MobiDB-lite"/>
    </source>
</evidence>
<name>A0A1Y2I0U0_9FUNG</name>
<evidence type="ECO:0000313" key="2">
    <source>
        <dbReference type="EMBL" id="ORZ40359.1"/>
    </source>
</evidence>
<accession>A0A1Y2I0U0</accession>
<dbReference type="AlphaFoldDB" id="A0A1Y2I0U0"/>
<protein>
    <submittedName>
        <fullName evidence="2">Uncharacterized protein</fullName>
    </submittedName>
</protein>
<evidence type="ECO:0000313" key="3">
    <source>
        <dbReference type="Proteomes" id="UP000193411"/>
    </source>
</evidence>